<feature type="transmembrane region" description="Helical" evidence="6">
    <location>
        <begin position="478"/>
        <end position="497"/>
    </location>
</feature>
<evidence type="ECO:0000256" key="4">
    <source>
        <dbReference type="ARBA" id="ARBA00022989"/>
    </source>
</evidence>
<keyword evidence="2" id="KW-0436">Ligase</keyword>
<evidence type="ECO:0000256" key="3">
    <source>
        <dbReference type="ARBA" id="ARBA00022692"/>
    </source>
</evidence>
<dbReference type="STRING" id="360107.CHAB381_1726"/>
<feature type="domain" description="Phospholipid/glycerol acyltransferase" evidence="7">
    <location>
        <begin position="444"/>
        <end position="555"/>
    </location>
</feature>
<dbReference type="Gene3D" id="3.30.300.30">
    <property type="match status" value="1"/>
</dbReference>
<feature type="transmembrane region" description="Helical" evidence="6">
    <location>
        <begin position="43"/>
        <end position="69"/>
    </location>
</feature>
<feature type="transmembrane region" description="Helical" evidence="6">
    <location>
        <begin position="7"/>
        <end position="23"/>
    </location>
</feature>
<feature type="transmembrane region" description="Helical" evidence="6">
    <location>
        <begin position="81"/>
        <end position="99"/>
    </location>
</feature>
<protein>
    <submittedName>
        <fullName evidence="8">2-acyl-glycerophospho-ethanolamine acyltransferase</fullName>
    </submittedName>
</protein>
<name>A7I3Z7_CAMHC</name>
<dbReference type="CDD" id="cd07989">
    <property type="entry name" value="LPLAT_AGPAT-like"/>
    <property type="match status" value="1"/>
</dbReference>
<dbReference type="eggNOG" id="COG0204">
    <property type="taxonomic scope" value="Bacteria"/>
</dbReference>
<feature type="transmembrane region" description="Helical" evidence="6">
    <location>
        <begin position="298"/>
        <end position="317"/>
    </location>
</feature>
<dbReference type="GO" id="GO:0031956">
    <property type="term" value="F:medium-chain fatty acid-CoA ligase activity"/>
    <property type="evidence" value="ECO:0007669"/>
    <property type="project" value="TreeGrafter"/>
</dbReference>
<dbReference type="Proteomes" id="UP000002407">
    <property type="component" value="Chromosome"/>
</dbReference>
<dbReference type="SMART" id="SM00563">
    <property type="entry name" value="PlsC"/>
    <property type="match status" value="1"/>
</dbReference>
<keyword evidence="5 6" id="KW-0472">Membrane</keyword>
<feature type="transmembrane region" description="Helical" evidence="6">
    <location>
        <begin position="174"/>
        <end position="195"/>
    </location>
</feature>
<sequence>MRNVINLIGFVPFLIVMFLNAGVDLGHKITIQNILVKNFSGDTLIILSSVINLLILLPFVLAFSLSGFLSDKFSRTTITRICATLEILLTLLITIFYYFGFFYAAFAATILLGIESAIYSPAKYGLIKKLVGAENLGVANGLVQSITIVAILIASLAFSIIFEEYVDGSNIAEMLHSIYFIGIILFILAVVQTIFTFKIPFFEPTDEKLNFDKKKYFKFNYLVENLKILFKSRNLFLCIIGISVFWGMSQLIIATFPAHFKLITGSDNVEIIQFILAVSIIGIIIGSAIAGNYCKKHIEIGMVPFGSFGLFISVLIFANASNIFWMCVGSFAFGFSGGIFIVPLNANIQFFTPEKQMGRVLAGSNFFQNIFMVLFLVFGVMLVYFKIPTNGIFSILAVCMLICTFIAIRNLPHLFTRILVWPLFRLGFKVNVGGVENIPQKGGVLLLGNHISWIDWAMVQIAAPRPIKFAMYKSFYDIWYLRWFFKIFGVIPIGLGVSKSAIEKIHELLNNGEVVALFPEGHISYNGILDEFKSGFELAAKDANAVIVPFYIRGLWGSSFSRANSYYKKISTHGKRYIRVDFGAPMDINSTANEVKNKVIELSFFSWTNQILTLEPMQFNWFKQAKSNLFKTAMIDSTGANLNNLKVITGIILFINKMEHLFKGQKNIGVVLPSSVAGSITNLMLFMLGKVSVNLNYTLSEENLIKCVEIGEIKTIISSRKFVEKLKDRGFDLQSSIGNKFIFLEDIKDKISKRDKICALLKALLLPKFMLEFLYFANVKIDDEATILFSSGSEGTPKGVVLTHKNIMANIKQLIELVNANENDAILASLPIFHCFGLTVTTLLPLSEGILSVHVPDPTDAATIGKMSAKFRTTIMFGTSTFFRIYTRSKRINPLMFSSIRFAIAGAEKLNQSTKEDFKMKFGITIYEGYGTTETTPVVCVNTPSILEPEFFQELKFSKNGTVGLPLPGTIVKIVDPDTLKELPVGTEGLVIIGGLQVMKGYYKNDKKTKEVITEIDGVRYYKSGDIGFIDNDGFLTITDRISRFAKIGGEMISLGAVESLLSEIFKDEISFCCTNVDDAKKGEKIIMLYMGEIDESEIKKRILDSKIASIMQPSVIYKIDQIPLLGSGKINLKALKELAVKLENGK</sequence>
<dbReference type="Gene3D" id="1.20.1250.20">
    <property type="entry name" value="MFS general substrate transporter like domains"/>
    <property type="match status" value="1"/>
</dbReference>
<dbReference type="Pfam" id="PF01553">
    <property type="entry name" value="Acyltransferase"/>
    <property type="match status" value="1"/>
</dbReference>
<keyword evidence="3 6" id="KW-0812">Transmembrane</keyword>
<feature type="transmembrane region" description="Helical" evidence="6">
    <location>
        <begin position="271"/>
        <end position="291"/>
    </location>
</feature>
<evidence type="ECO:0000256" key="2">
    <source>
        <dbReference type="ARBA" id="ARBA00022598"/>
    </source>
</evidence>
<reference evidence="9" key="1">
    <citation type="submission" date="2007-07" db="EMBL/GenBank/DDBJ databases">
        <title>Complete genome sequence of Campylobacter hominis ATCC BAA-381, a commensal isolated from the human gastrointestinal tract.</title>
        <authorList>
            <person name="Fouts D.E."/>
            <person name="Mongodin E.F."/>
            <person name="Puiu D."/>
            <person name="Sebastian Y."/>
            <person name="Miller W.G."/>
            <person name="Mandrell R.E."/>
            <person name="Nelson K.E."/>
        </authorList>
    </citation>
    <scope>NUCLEOTIDE SEQUENCE [LARGE SCALE GENOMIC DNA]</scope>
    <source>
        <strain evidence="9">ATCC BAA-381 / LMG 19568 / NCTC 13146 / CH001A</strain>
    </source>
</reference>
<dbReference type="PANTHER" id="PTHR43201">
    <property type="entry name" value="ACYL-COA SYNTHETASE"/>
    <property type="match status" value="1"/>
</dbReference>
<dbReference type="PANTHER" id="PTHR43201:SF5">
    <property type="entry name" value="MEDIUM-CHAIN ACYL-COA LIGASE ACSF2, MITOCHONDRIAL"/>
    <property type="match status" value="1"/>
</dbReference>
<evidence type="ECO:0000313" key="8">
    <source>
        <dbReference type="EMBL" id="ABS52036.1"/>
    </source>
</evidence>
<evidence type="ECO:0000256" key="5">
    <source>
        <dbReference type="ARBA" id="ARBA00023136"/>
    </source>
</evidence>
<dbReference type="InterPro" id="IPR000873">
    <property type="entry name" value="AMP-dep_synth/lig_dom"/>
</dbReference>
<dbReference type="GO" id="GO:0016746">
    <property type="term" value="F:acyltransferase activity"/>
    <property type="evidence" value="ECO:0007669"/>
    <property type="project" value="UniProtKB-KW"/>
</dbReference>
<dbReference type="GO" id="GO:0006631">
    <property type="term" value="P:fatty acid metabolic process"/>
    <property type="evidence" value="ECO:0007669"/>
    <property type="project" value="TreeGrafter"/>
</dbReference>
<dbReference type="KEGG" id="cha:CHAB381_1726"/>
<dbReference type="SUPFAM" id="SSF56801">
    <property type="entry name" value="Acetyl-CoA synthetase-like"/>
    <property type="match status" value="1"/>
</dbReference>
<dbReference type="Pfam" id="PF07690">
    <property type="entry name" value="MFS_1"/>
    <property type="match status" value="1"/>
</dbReference>
<dbReference type="NCBIfam" id="NF006386">
    <property type="entry name" value="PRK08633.1"/>
    <property type="match status" value="1"/>
</dbReference>
<accession>A7I3Z7</accession>
<dbReference type="eggNOG" id="COG2814">
    <property type="taxonomic scope" value="Bacteria"/>
</dbReference>
<dbReference type="InterPro" id="IPR002123">
    <property type="entry name" value="Plipid/glycerol_acylTrfase"/>
</dbReference>
<dbReference type="eggNOG" id="COG0318">
    <property type="taxonomic scope" value="Bacteria"/>
</dbReference>
<feature type="transmembrane region" description="Helical" evidence="6">
    <location>
        <begin position="391"/>
        <end position="408"/>
    </location>
</feature>
<dbReference type="GO" id="GO:0022857">
    <property type="term" value="F:transmembrane transporter activity"/>
    <property type="evidence" value="ECO:0007669"/>
    <property type="project" value="InterPro"/>
</dbReference>
<dbReference type="InterPro" id="IPR045851">
    <property type="entry name" value="AMP-bd_C_sf"/>
</dbReference>
<dbReference type="Gene3D" id="3.40.50.12780">
    <property type="entry name" value="N-terminal domain of ligase-like"/>
    <property type="match status" value="1"/>
</dbReference>
<dbReference type="CDD" id="cd06173">
    <property type="entry name" value="MFS_MefA_like"/>
    <property type="match status" value="1"/>
</dbReference>
<comment type="similarity">
    <text evidence="1">Belongs to the ATP-dependent AMP-binding enzyme family.</text>
</comment>
<feature type="transmembrane region" description="Helical" evidence="6">
    <location>
        <begin position="366"/>
        <end position="385"/>
    </location>
</feature>
<evidence type="ECO:0000256" key="6">
    <source>
        <dbReference type="SAM" id="Phobius"/>
    </source>
</evidence>
<dbReference type="EMBL" id="CP000776">
    <property type="protein sequence ID" value="ABS52036.1"/>
    <property type="molecule type" value="Genomic_DNA"/>
</dbReference>
<evidence type="ECO:0000256" key="1">
    <source>
        <dbReference type="ARBA" id="ARBA00006432"/>
    </source>
</evidence>
<dbReference type="InterPro" id="IPR042099">
    <property type="entry name" value="ANL_N_sf"/>
</dbReference>
<organism evidence="8 9">
    <name type="scientific">Campylobacter hominis (strain ATCC BAA-381 / DSM 21671 / CCUG 45161 / LMG 19568 / NCTC 13146 / CH001A)</name>
    <dbReference type="NCBI Taxonomy" id="360107"/>
    <lineage>
        <taxon>Bacteria</taxon>
        <taxon>Pseudomonadati</taxon>
        <taxon>Campylobacterota</taxon>
        <taxon>Epsilonproteobacteria</taxon>
        <taxon>Campylobacterales</taxon>
        <taxon>Campylobacteraceae</taxon>
        <taxon>Campylobacter</taxon>
    </lineage>
</organism>
<dbReference type="AlphaFoldDB" id="A7I3Z7"/>
<dbReference type="PROSITE" id="PS00455">
    <property type="entry name" value="AMP_BINDING"/>
    <property type="match status" value="1"/>
</dbReference>
<feature type="transmembrane region" description="Helical" evidence="6">
    <location>
        <begin position="235"/>
        <end position="259"/>
    </location>
</feature>
<keyword evidence="8" id="KW-0012">Acyltransferase</keyword>
<evidence type="ECO:0000259" key="7">
    <source>
        <dbReference type="SMART" id="SM00563"/>
    </source>
</evidence>
<dbReference type="SUPFAM" id="SSF103473">
    <property type="entry name" value="MFS general substrate transporter"/>
    <property type="match status" value="1"/>
</dbReference>
<keyword evidence="9" id="KW-1185">Reference proteome</keyword>
<keyword evidence="4 6" id="KW-1133">Transmembrane helix</keyword>
<feature type="transmembrane region" description="Helical" evidence="6">
    <location>
        <begin position="323"/>
        <end position="346"/>
    </location>
</feature>
<dbReference type="InterPro" id="IPR011701">
    <property type="entry name" value="MFS"/>
</dbReference>
<feature type="transmembrane region" description="Helical" evidence="6">
    <location>
        <begin position="138"/>
        <end position="162"/>
    </location>
</feature>
<dbReference type="OrthoDB" id="9799237at2"/>
<dbReference type="HOGENOM" id="CLU_008489_1_0_7"/>
<dbReference type="SUPFAM" id="SSF69593">
    <property type="entry name" value="Glycerol-3-phosphate (1)-acyltransferase"/>
    <property type="match status" value="1"/>
</dbReference>
<evidence type="ECO:0000313" key="9">
    <source>
        <dbReference type="Proteomes" id="UP000002407"/>
    </source>
</evidence>
<dbReference type="Pfam" id="PF00501">
    <property type="entry name" value="AMP-binding"/>
    <property type="match status" value="1"/>
</dbReference>
<feature type="transmembrane region" description="Helical" evidence="6">
    <location>
        <begin position="105"/>
        <end position="126"/>
    </location>
</feature>
<dbReference type="RefSeq" id="WP_012109545.1">
    <property type="nucleotide sequence ID" value="NC_009714.1"/>
</dbReference>
<proteinExistence type="inferred from homology"/>
<dbReference type="InterPro" id="IPR036259">
    <property type="entry name" value="MFS_trans_sf"/>
</dbReference>
<gene>
    <name evidence="8" type="ordered locus">CHAB381_1726</name>
</gene>
<keyword evidence="8" id="KW-0808">Transferase</keyword>
<dbReference type="InterPro" id="IPR020845">
    <property type="entry name" value="AMP-binding_CS"/>
</dbReference>